<organism evidence="1 2">
    <name type="scientific">Oedothorax gibbosus</name>
    <dbReference type="NCBI Taxonomy" id="931172"/>
    <lineage>
        <taxon>Eukaryota</taxon>
        <taxon>Metazoa</taxon>
        <taxon>Ecdysozoa</taxon>
        <taxon>Arthropoda</taxon>
        <taxon>Chelicerata</taxon>
        <taxon>Arachnida</taxon>
        <taxon>Araneae</taxon>
        <taxon>Araneomorphae</taxon>
        <taxon>Entelegynae</taxon>
        <taxon>Araneoidea</taxon>
        <taxon>Linyphiidae</taxon>
        <taxon>Erigoninae</taxon>
        <taxon>Oedothorax</taxon>
    </lineage>
</organism>
<feature type="non-terminal residue" evidence="1">
    <location>
        <position position="50"/>
    </location>
</feature>
<keyword evidence="2" id="KW-1185">Reference proteome</keyword>
<name>A0AAV6TLB9_9ARAC</name>
<comment type="caution">
    <text evidence="1">The sequence shown here is derived from an EMBL/GenBank/DDBJ whole genome shotgun (WGS) entry which is preliminary data.</text>
</comment>
<sequence>MEEATSQNNRPNDYLSRLVPDAEDGTEFHDLWDTSEQLFLASSVLRTDRN</sequence>
<accession>A0AAV6TLB9</accession>
<evidence type="ECO:0000313" key="2">
    <source>
        <dbReference type="Proteomes" id="UP000827092"/>
    </source>
</evidence>
<evidence type="ECO:0000313" key="1">
    <source>
        <dbReference type="EMBL" id="KAG8172567.1"/>
    </source>
</evidence>
<dbReference type="AlphaFoldDB" id="A0AAV6TLB9"/>
<gene>
    <name evidence="1" type="ORF">JTE90_022577</name>
</gene>
<protein>
    <submittedName>
        <fullName evidence="1">Uncharacterized protein</fullName>
    </submittedName>
</protein>
<reference evidence="1 2" key="1">
    <citation type="journal article" date="2022" name="Nat. Ecol. Evol.">
        <title>A masculinizing supergene underlies an exaggerated male reproductive morph in a spider.</title>
        <authorList>
            <person name="Hendrickx F."/>
            <person name="De Corte Z."/>
            <person name="Sonet G."/>
            <person name="Van Belleghem S.M."/>
            <person name="Kostlbacher S."/>
            <person name="Vangestel C."/>
        </authorList>
    </citation>
    <scope>NUCLEOTIDE SEQUENCE [LARGE SCALE GENOMIC DNA]</scope>
    <source>
        <strain evidence="1">W744_W776</strain>
    </source>
</reference>
<dbReference type="Proteomes" id="UP000827092">
    <property type="component" value="Unassembled WGS sequence"/>
</dbReference>
<proteinExistence type="predicted"/>
<dbReference type="EMBL" id="JAFNEN010002582">
    <property type="protein sequence ID" value="KAG8172567.1"/>
    <property type="molecule type" value="Genomic_DNA"/>
</dbReference>